<accession>A0ABN7NK17</accession>
<evidence type="ECO:0000313" key="1">
    <source>
        <dbReference type="EMBL" id="CAG2053226.1"/>
    </source>
</evidence>
<protein>
    <submittedName>
        <fullName evidence="1">Uncharacterized protein</fullName>
    </submittedName>
</protein>
<dbReference type="EMBL" id="CAJPIN010000221">
    <property type="protein sequence ID" value="CAG2053226.1"/>
    <property type="molecule type" value="Genomic_DNA"/>
</dbReference>
<sequence length="146" mass="16753">MLRTLLANEEGAGIKSMRVTNKQINLVISIEAIVHHDSHPKEFDLSTEEFALTFEDRVQHMSLSWATFPEFHSTQNSIETSKLLQWLHKRVKYPLDLSLSLHLPCIVTVLPVRAEHVMFLSTEPFLPVRAEHVMFLSTEPFLACES</sequence>
<comment type="caution">
    <text evidence="1">The sequence shown here is derived from an EMBL/GenBank/DDBJ whole genome shotgun (WGS) entry which is preliminary data.</text>
</comment>
<proteinExistence type="predicted"/>
<evidence type="ECO:0000313" key="2">
    <source>
        <dbReference type="Proteomes" id="UP001153148"/>
    </source>
</evidence>
<name>A0ABN7NK17_TIMPD</name>
<gene>
    <name evidence="1" type="ORF">TPAB3V08_LOCUS299</name>
</gene>
<keyword evidence="2" id="KW-1185">Reference proteome</keyword>
<organism evidence="1 2">
    <name type="scientific">Timema podura</name>
    <name type="common">Walking stick</name>
    <dbReference type="NCBI Taxonomy" id="61482"/>
    <lineage>
        <taxon>Eukaryota</taxon>
        <taxon>Metazoa</taxon>
        <taxon>Ecdysozoa</taxon>
        <taxon>Arthropoda</taxon>
        <taxon>Hexapoda</taxon>
        <taxon>Insecta</taxon>
        <taxon>Pterygota</taxon>
        <taxon>Neoptera</taxon>
        <taxon>Polyneoptera</taxon>
        <taxon>Phasmatodea</taxon>
        <taxon>Timematodea</taxon>
        <taxon>Timematoidea</taxon>
        <taxon>Timematidae</taxon>
        <taxon>Timema</taxon>
    </lineage>
</organism>
<reference evidence="1" key="1">
    <citation type="submission" date="2021-03" db="EMBL/GenBank/DDBJ databases">
        <authorList>
            <person name="Tran Van P."/>
        </authorList>
    </citation>
    <scope>NUCLEOTIDE SEQUENCE</scope>
</reference>
<dbReference type="Proteomes" id="UP001153148">
    <property type="component" value="Unassembled WGS sequence"/>
</dbReference>